<dbReference type="GO" id="GO:0005634">
    <property type="term" value="C:nucleus"/>
    <property type="evidence" value="ECO:0007669"/>
    <property type="project" value="UniProtKB-SubCell"/>
</dbReference>
<reference evidence="7 8" key="1">
    <citation type="journal article" date="2018" name="PLoS Genet.">
        <title>Population sequencing reveals clonal diversity and ancestral inbreeding in the grapevine cultivar Chardonnay.</title>
        <authorList>
            <person name="Roach M.J."/>
            <person name="Johnson D.L."/>
            <person name="Bohlmann J."/>
            <person name="van Vuuren H.J."/>
            <person name="Jones S.J."/>
            <person name="Pretorius I.S."/>
            <person name="Schmidt S.A."/>
            <person name="Borneman A.R."/>
        </authorList>
    </citation>
    <scope>NUCLEOTIDE SEQUENCE [LARGE SCALE GENOMIC DNA]</scope>
    <source>
        <strain evidence="8">cv. Chardonnay</strain>
        <tissue evidence="7">Leaf</tissue>
    </source>
</reference>
<accession>A0A438DEV3</accession>
<evidence type="ECO:0000313" key="7">
    <source>
        <dbReference type="EMBL" id="RVW33968.1"/>
    </source>
</evidence>
<dbReference type="InterPro" id="IPR036747">
    <property type="entry name" value="ASF1-like_sf"/>
</dbReference>
<keyword evidence="4" id="KW-0804">Transcription</keyword>
<gene>
    <name evidence="7" type="primary">ASF1B_1</name>
    <name evidence="7" type="ORF">CK203_100741</name>
</gene>
<keyword evidence="6" id="KW-0539">Nucleus</keyword>
<comment type="caution">
    <text evidence="7">The sequence shown here is derived from an EMBL/GenBank/DDBJ whole genome shotgun (WGS) entry which is preliminary data.</text>
</comment>
<dbReference type="Gene3D" id="2.60.40.1490">
    <property type="entry name" value="Histone chaperone ASF1-like"/>
    <property type="match status" value="1"/>
</dbReference>
<keyword evidence="3" id="KW-0805">Transcription regulation</keyword>
<dbReference type="GO" id="GO:0006325">
    <property type="term" value="P:chromatin organization"/>
    <property type="evidence" value="ECO:0007669"/>
    <property type="project" value="InterPro"/>
</dbReference>
<evidence type="ECO:0000313" key="8">
    <source>
        <dbReference type="Proteomes" id="UP000288805"/>
    </source>
</evidence>
<evidence type="ECO:0000256" key="3">
    <source>
        <dbReference type="ARBA" id="ARBA00023015"/>
    </source>
</evidence>
<comment type="similarity">
    <text evidence="2">Belongs to the ASF1 family.</text>
</comment>
<proteinExistence type="inferred from homology"/>
<dbReference type="Pfam" id="PF04729">
    <property type="entry name" value="ASF1_hist_chap"/>
    <property type="match status" value="1"/>
</dbReference>
<evidence type="ECO:0000256" key="1">
    <source>
        <dbReference type="ARBA" id="ARBA00004123"/>
    </source>
</evidence>
<dbReference type="EMBL" id="QGNW01001661">
    <property type="protein sequence ID" value="RVW33968.1"/>
    <property type="molecule type" value="Genomic_DNA"/>
</dbReference>
<keyword evidence="5" id="KW-0143">Chaperone</keyword>
<evidence type="ECO:0000256" key="5">
    <source>
        <dbReference type="ARBA" id="ARBA00023186"/>
    </source>
</evidence>
<organism evidence="7 8">
    <name type="scientific">Vitis vinifera</name>
    <name type="common">Grape</name>
    <dbReference type="NCBI Taxonomy" id="29760"/>
    <lineage>
        <taxon>Eukaryota</taxon>
        <taxon>Viridiplantae</taxon>
        <taxon>Streptophyta</taxon>
        <taxon>Embryophyta</taxon>
        <taxon>Tracheophyta</taxon>
        <taxon>Spermatophyta</taxon>
        <taxon>Magnoliopsida</taxon>
        <taxon>eudicotyledons</taxon>
        <taxon>Gunneridae</taxon>
        <taxon>Pentapetalae</taxon>
        <taxon>rosids</taxon>
        <taxon>Vitales</taxon>
        <taxon>Vitaceae</taxon>
        <taxon>Viteae</taxon>
        <taxon>Vitis</taxon>
    </lineage>
</organism>
<evidence type="ECO:0000256" key="4">
    <source>
        <dbReference type="ARBA" id="ARBA00023163"/>
    </source>
</evidence>
<dbReference type="AlphaFoldDB" id="A0A438DEV3"/>
<evidence type="ECO:0000256" key="6">
    <source>
        <dbReference type="ARBA" id="ARBA00023242"/>
    </source>
</evidence>
<dbReference type="Proteomes" id="UP000288805">
    <property type="component" value="Unassembled WGS sequence"/>
</dbReference>
<protein>
    <submittedName>
        <fullName evidence="7">Histone chaperone ASF1B</fullName>
    </submittedName>
</protein>
<evidence type="ECO:0000256" key="2">
    <source>
        <dbReference type="ARBA" id="ARBA00006051"/>
    </source>
</evidence>
<comment type="subcellular location">
    <subcellularLocation>
        <location evidence="1">Nucleus</location>
    </subcellularLocation>
</comment>
<sequence length="71" mass="7824">MSAVNITNVAVLDNPASFLKPFQFEITYECLTPLADEGKECQIGCLHFLAKQTAHYDQNCYAGQPVGFVVL</sequence>
<dbReference type="InterPro" id="IPR006818">
    <property type="entry name" value="ASF1-like"/>
</dbReference>
<dbReference type="SUPFAM" id="SSF101546">
    <property type="entry name" value="ASF1-like"/>
    <property type="match status" value="1"/>
</dbReference>
<name>A0A438DEV3_VITVI</name>